<dbReference type="EMBL" id="JH992965">
    <property type="protein sequence ID" value="EKX55496.1"/>
    <property type="molecule type" value="Genomic_DNA"/>
</dbReference>
<evidence type="ECO:0000313" key="3">
    <source>
        <dbReference type="EnsemblProtists" id="EKX55496"/>
    </source>
</evidence>
<name>L1K3V0_GUITC</name>
<gene>
    <name evidence="2" type="ORF">GUITHDRAFT_149807</name>
</gene>
<dbReference type="AlphaFoldDB" id="L1K3V0"/>
<dbReference type="EnsemblProtists" id="EKX55496">
    <property type="protein sequence ID" value="EKX55496"/>
    <property type="gene ID" value="GUITHDRAFT_149807"/>
</dbReference>
<accession>L1K3V0</accession>
<sequence>MQNGTIDPSFSNSISNMSMNLPPMSSQGMPTNQAAHQNINNRDMQGISPVQVSRNVQRQGDAANAPPHGSFGFGAEGIPTISHAGHGMSFALPSVTS</sequence>
<reference evidence="2 4" key="1">
    <citation type="journal article" date="2012" name="Nature">
        <title>Algal genomes reveal evolutionary mosaicism and the fate of nucleomorphs.</title>
        <authorList>
            <consortium name="DOE Joint Genome Institute"/>
            <person name="Curtis B.A."/>
            <person name="Tanifuji G."/>
            <person name="Burki F."/>
            <person name="Gruber A."/>
            <person name="Irimia M."/>
            <person name="Maruyama S."/>
            <person name="Arias M.C."/>
            <person name="Ball S.G."/>
            <person name="Gile G.H."/>
            <person name="Hirakawa Y."/>
            <person name="Hopkins J.F."/>
            <person name="Kuo A."/>
            <person name="Rensing S.A."/>
            <person name="Schmutz J."/>
            <person name="Symeonidi A."/>
            <person name="Elias M."/>
            <person name="Eveleigh R.J."/>
            <person name="Herman E.K."/>
            <person name="Klute M.J."/>
            <person name="Nakayama T."/>
            <person name="Obornik M."/>
            <person name="Reyes-Prieto A."/>
            <person name="Armbrust E.V."/>
            <person name="Aves S.J."/>
            <person name="Beiko R.G."/>
            <person name="Coutinho P."/>
            <person name="Dacks J.B."/>
            <person name="Durnford D.G."/>
            <person name="Fast N.M."/>
            <person name="Green B.R."/>
            <person name="Grisdale C.J."/>
            <person name="Hempel F."/>
            <person name="Henrissat B."/>
            <person name="Hoppner M.P."/>
            <person name="Ishida K."/>
            <person name="Kim E."/>
            <person name="Koreny L."/>
            <person name="Kroth P.G."/>
            <person name="Liu Y."/>
            <person name="Malik S.B."/>
            <person name="Maier U.G."/>
            <person name="McRose D."/>
            <person name="Mock T."/>
            <person name="Neilson J.A."/>
            <person name="Onodera N.T."/>
            <person name="Poole A.M."/>
            <person name="Pritham E.J."/>
            <person name="Richards T.A."/>
            <person name="Rocap G."/>
            <person name="Roy S.W."/>
            <person name="Sarai C."/>
            <person name="Schaack S."/>
            <person name="Shirato S."/>
            <person name="Slamovits C.H."/>
            <person name="Spencer D.F."/>
            <person name="Suzuki S."/>
            <person name="Worden A.Z."/>
            <person name="Zauner S."/>
            <person name="Barry K."/>
            <person name="Bell C."/>
            <person name="Bharti A.K."/>
            <person name="Crow J.A."/>
            <person name="Grimwood J."/>
            <person name="Kramer R."/>
            <person name="Lindquist E."/>
            <person name="Lucas S."/>
            <person name="Salamov A."/>
            <person name="McFadden G.I."/>
            <person name="Lane C.E."/>
            <person name="Keeling P.J."/>
            <person name="Gray M.W."/>
            <person name="Grigoriev I.V."/>
            <person name="Archibald J.M."/>
        </authorList>
    </citation>
    <scope>NUCLEOTIDE SEQUENCE</scope>
    <source>
        <strain evidence="2 4">CCMP2712</strain>
    </source>
</reference>
<dbReference type="HOGENOM" id="CLU_2353014_0_0_1"/>
<dbReference type="KEGG" id="gtt:GUITHDRAFT_149807"/>
<evidence type="ECO:0000256" key="1">
    <source>
        <dbReference type="SAM" id="MobiDB-lite"/>
    </source>
</evidence>
<dbReference type="Proteomes" id="UP000011087">
    <property type="component" value="Unassembled WGS sequence"/>
</dbReference>
<evidence type="ECO:0000313" key="2">
    <source>
        <dbReference type="EMBL" id="EKX55496.1"/>
    </source>
</evidence>
<dbReference type="RefSeq" id="XP_005842476.1">
    <property type="nucleotide sequence ID" value="XM_005842419.1"/>
</dbReference>
<evidence type="ECO:0000313" key="4">
    <source>
        <dbReference type="Proteomes" id="UP000011087"/>
    </source>
</evidence>
<feature type="region of interest" description="Disordered" evidence="1">
    <location>
        <begin position="58"/>
        <end position="77"/>
    </location>
</feature>
<organism evidence="2">
    <name type="scientific">Guillardia theta (strain CCMP2712)</name>
    <name type="common">Cryptophyte</name>
    <dbReference type="NCBI Taxonomy" id="905079"/>
    <lineage>
        <taxon>Eukaryota</taxon>
        <taxon>Cryptophyceae</taxon>
        <taxon>Pyrenomonadales</taxon>
        <taxon>Geminigeraceae</taxon>
        <taxon>Guillardia</taxon>
    </lineage>
</organism>
<feature type="compositionally biased region" description="Low complexity" evidence="1">
    <location>
        <begin position="8"/>
        <end position="26"/>
    </location>
</feature>
<protein>
    <submittedName>
        <fullName evidence="2 3">Uncharacterized protein</fullName>
    </submittedName>
</protein>
<reference evidence="3" key="3">
    <citation type="submission" date="2016-03" db="UniProtKB">
        <authorList>
            <consortium name="EnsemblProtists"/>
        </authorList>
    </citation>
    <scope>IDENTIFICATION</scope>
</reference>
<dbReference type="PaxDb" id="55529-EKX55496"/>
<reference evidence="4" key="2">
    <citation type="submission" date="2012-11" db="EMBL/GenBank/DDBJ databases">
        <authorList>
            <person name="Kuo A."/>
            <person name="Curtis B.A."/>
            <person name="Tanifuji G."/>
            <person name="Burki F."/>
            <person name="Gruber A."/>
            <person name="Irimia M."/>
            <person name="Maruyama S."/>
            <person name="Arias M.C."/>
            <person name="Ball S.G."/>
            <person name="Gile G.H."/>
            <person name="Hirakawa Y."/>
            <person name="Hopkins J.F."/>
            <person name="Rensing S.A."/>
            <person name="Schmutz J."/>
            <person name="Symeonidi A."/>
            <person name="Elias M."/>
            <person name="Eveleigh R.J."/>
            <person name="Herman E.K."/>
            <person name="Klute M.J."/>
            <person name="Nakayama T."/>
            <person name="Obornik M."/>
            <person name="Reyes-Prieto A."/>
            <person name="Armbrust E.V."/>
            <person name="Aves S.J."/>
            <person name="Beiko R.G."/>
            <person name="Coutinho P."/>
            <person name="Dacks J.B."/>
            <person name="Durnford D.G."/>
            <person name="Fast N.M."/>
            <person name="Green B.R."/>
            <person name="Grisdale C."/>
            <person name="Hempe F."/>
            <person name="Henrissat B."/>
            <person name="Hoppner M.P."/>
            <person name="Ishida K.-I."/>
            <person name="Kim E."/>
            <person name="Koreny L."/>
            <person name="Kroth P.G."/>
            <person name="Liu Y."/>
            <person name="Malik S.-B."/>
            <person name="Maier U.G."/>
            <person name="McRose D."/>
            <person name="Mock T."/>
            <person name="Neilson J.A."/>
            <person name="Onodera N.T."/>
            <person name="Poole A.M."/>
            <person name="Pritham E.J."/>
            <person name="Richards T.A."/>
            <person name="Rocap G."/>
            <person name="Roy S.W."/>
            <person name="Sarai C."/>
            <person name="Schaack S."/>
            <person name="Shirato S."/>
            <person name="Slamovits C.H."/>
            <person name="Spencer D.F."/>
            <person name="Suzuki S."/>
            <person name="Worden A.Z."/>
            <person name="Zauner S."/>
            <person name="Barry K."/>
            <person name="Bell C."/>
            <person name="Bharti A.K."/>
            <person name="Crow J.A."/>
            <person name="Grimwood J."/>
            <person name="Kramer R."/>
            <person name="Lindquist E."/>
            <person name="Lucas S."/>
            <person name="Salamov A."/>
            <person name="McFadden G.I."/>
            <person name="Lane C.E."/>
            <person name="Keeling P.J."/>
            <person name="Gray M.W."/>
            <person name="Grigoriev I.V."/>
            <person name="Archibald J.M."/>
        </authorList>
    </citation>
    <scope>NUCLEOTIDE SEQUENCE</scope>
    <source>
        <strain evidence="4">CCMP2712</strain>
    </source>
</reference>
<proteinExistence type="predicted"/>
<feature type="region of interest" description="Disordered" evidence="1">
    <location>
        <begin position="1"/>
        <end position="33"/>
    </location>
</feature>
<keyword evidence="4" id="KW-1185">Reference proteome</keyword>
<feature type="non-terminal residue" evidence="2">
    <location>
        <position position="97"/>
    </location>
</feature>
<dbReference type="GeneID" id="17312206"/>